<dbReference type="InterPro" id="IPR040623">
    <property type="entry name" value="RPN2_C"/>
</dbReference>
<dbReference type="GO" id="GO:0042176">
    <property type="term" value="P:regulation of protein catabolic process"/>
    <property type="evidence" value="ECO:0007669"/>
    <property type="project" value="InterPro"/>
</dbReference>
<keyword evidence="3 6" id="KW-0647">Proteasome</keyword>
<feature type="domain" description="26S proteasome regulatory subunit RPN2 C-terminal" evidence="4">
    <location>
        <begin position="725"/>
        <end position="862"/>
    </location>
</feature>
<dbReference type="InterPro" id="IPR048570">
    <property type="entry name" value="PSMD1_RPN2_N"/>
</dbReference>
<dbReference type="Pfam" id="PF21505">
    <property type="entry name" value="RPN2_N"/>
    <property type="match status" value="1"/>
</dbReference>
<dbReference type="RefSeq" id="XP_004260444.1">
    <property type="nucleotide sequence ID" value="XM_004260396.1"/>
</dbReference>
<dbReference type="Proteomes" id="UP000014680">
    <property type="component" value="Unassembled WGS sequence"/>
</dbReference>
<dbReference type="OMA" id="HENENFK"/>
<organism evidence="6 7">
    <name type="scientific">Entamoeba invadens IP1</name>
    <dbReference type="NCBI Taxonomy" id="370355"/>
    <lineage>
        <taxon>Eukaryota</taxon>
        <taxon>Amoebozoa</taxon>
        <taxon>Evosea</taxon>
        <taxon>Archamoebae</taxon>
        <taxon>Mastigamoebida</taxon>
        <taxon>Entamoebidae</taxon>
        <taxon>Entamoeba</taxon>
    </lineage>
</organism>
<evidence type="ECO:0000256" key="1">
    <source>
        <dbReference type="ARBA" id="ARBA00006308"/>
    </source>
</evidence>
<gene>
    <name evidence="6" type="ORF">EIN_005940</name>
</gene>
<accession>A0A0A1UCN2</accession>
<dbReference type="Gene3D" id="1.25.10.10">
    <property type="entry name" value="Leucine-rich Repeat Variant"/>
    <property type="match status" value="1"/>
</dbReference>
<feature type="domain" description="26S proteasome non-ATPase regulatory subunit 1/RPN2 N-terminal" evidence="5">
    <location>
        <begin position="4"/>
        <end position="258"/>
    </location>
</feature>
<proteinExistence type="inferred from homology"/>
<dbReference type="GO" id="GO:0005634">
    <property type="term" value="C:nucleus"/>
    <property type="evidence" value="ECO:0007669"/>
    <property type="project" value="TreeGrafter"/>
</dbReference>
<dbReference type="OrthoDB" id="261572at2759"/>
<dbReference type="PANTHER" id="PTHR10943:SF2">
    <property type="entry name" value="26S PROTEASOME NON-ATPASE REGULATORY SUBUNIT 1"/>
    <property type="match status" value="1"/>
</dbReference>
<dbReference type="FunFam" id="1.25.10.10:FF:000812">
    <property type="entry name" value="26S proteasome non-ATPase regulatory subunit"/>
    <property type="match status" value="1"/>
</dbReference>
<evidence type="ECO:0000259" key="5">
    <source>
        <dbReference type="Pfam" id="PF21505"/>
    </source>
</evidence>
<protein>
    <submittedName>
        <fullName evidence="6">26S proteasome non-ATPase regulatory subunit, putative</fullName>
    </submittedName>
</protein>
<sequence length="881" mass="97966">MTDTSTLLPQLYSKDPNQLFRALHEIESTISTTWAEITEELPRLVEISETSDSQLQSIANFVVSKAYFYIGEYDSAVTYALRSGEYFHFTGNTDYANKMITHSIEMYITLKHTRKSIPNELESVINTFFEEGIAANELYITIGIALDAQRVDVIKRVLEVASDKESLLKYLRRIMSDLEVNNTMKGSLMEVMSDCLLSQNQVDLQSISEFWMKTNDSDGFMTMFNKLNEEMKMQVLLDYDGIPQKFRSELIKKLPAAYTPYIDGKIQEKLYLNFLFSQDKTDNLLLNNIKSATCIKNSMIQMAVLYANAFMHYGTTNIMFLKDNNEWIVNASNWAKFATTATLGVLFKGRQSEALELMSPYTANGNGGKSVYAQAGRLYALGLIFGGHGTQIMPTLIDDLKQSKNLKNEVVEHGACLGVGLAGIATEDFEIYEEMKEVLMNNDSAVAGMSAGLGLGMIMMGSGNLEVAEELVVHCRETEHDKIIRGTGVGVGLVMFGTQEKADGIIEMMLNDSNHVMRYGGVYTCALAYCGTASEKAINKLLHFAVTDRNDEVKRAAVLCLGFVLLKKVDELCKTILLLIDSYNPHVRYGAALALGIAGCGSNNSQIISLLEPLLKDPSDFVKQGACIAMGMVYLQTSLKENGKVDDFVKNLQTKINSKSEGILTQFGAIVGLGVLNAGGRNCTISMYNTLGTFNMKAVAGLVLFNQYWYWYPFTLALSLSFAPTTIIGVTPDLKYVSTYEYISNAPSSTYDYLPMTKPPVKTGHAKMNQTVLSYAKKTPQTQMNLSSSLLVSDRMKNQIVAETQMEEVKVEEKPFLKLVNGSRVTPRQFSVIQEVEGSRYVPVKKFARGVLILKDTQPTIPMDEEGIIKDQKVEEDQKGD</sequence>
<evidence type="ECO:0000313" key="7">
    <source>
        <dbReference type="Proteomes" id="UP000014680"/>
    </source>
</evidence>
<evidence type="ECO:0000256" key="2">
    <source>
        <dbReference type="ARBA" id="ARBA00022737"/>
    </source>
</evidence>
<dbReference type="PIRSF" id="PIRSF015947">
    <property type="entry name" value="26S_Psome_Rpn2"/>
    <property type="match status" value="1"/>
</dbReference>
<dbReference type="Pfam" id="PF18004">
    <property type="entry name" value="RPN2_C"/>
    <property type="match status" value="1"/>
</dbReference>
<dbReference type="AlphaFoldDB" id="A0A0A1UCN2"/>
<dbReference type="GO" id="GO:0034515">
    <property type="term" value="C:proteasome storage granule"/>
    <property type="evidence" value="ECO:0007669"/>
    <property type="project" value="TreeGrafter"/>
</dbReference>
<dbReference type="InterPro" id="IPR011989">
    <property type="entry name" value="ARM-like"/>
</dbReference>
<dbReference type="InterPro" id="IPR016024">
    <property type="entry name" value="ARM-type_fold"/>
</dbReference>
<evidence type="ECO:0000313" key="6">
    <source>
        <dbReference type="EMBL" id="ELP93673.1"/>
    </source>
</evidence>
<dbReference type="KEGG" id="eiv:EIN_005940"/>
<dbReference type="GO" id="GO:0008540">
    <property type="term" value="C:proteasome regulatory particle, base subcomplex"/>
    <property type="evidence" value="ECO:0007669"/>
    <property type="project" value="TreeGrafter"/>
</dbReference>
<dbReference type="Pfam" id="PF13646">
    <property type="entry name" value="HEAT_2"/>
    <property type="match status" value="1"/>
</dbReference>
<feature type="non-terminal residue" evidence="6">
    <location>
        <position position="881"/>
    </location>
</feature>
<reference evidence="6 7" key="1">
    <citation type="submission" date="2012-10" db="EMBL/GenBank/DDBJ databases">
        <authorList>
            <person name="Zafar N."/>
            <person name="Inman J."/>
            <person name="Hall N."/>
            <person name="Lorenzi H."/>
            <person name="Caler E."/>
        </authorList>
    </citation>
    <scope>NUCLEOTIDE SEQUENCE [LARGE SCALE GENOMIC DNA]</scope>
    <source>
        <strain evidence="6 7">IP1</strain>
    </source>
</reference>
<keyword evidence="7" id="KW-1185">Reference proteome</keyword>
<dbReference type="EMBL" id="KB206272">
    <property type="protein sequence ID" value="ELP93673.1"/>
    <property type="molecule type" value="Genomic_DNA"/>
</dbReference>
<dbReference type="GO" id="GO:0030234">
    <property type="term" value="F:enzyme regulator activity"/>
    <property type="evidence" value="ECO:0007669"/>
    <property type="project" value="InterPro"/>
</dbReference>
<name>A0A0A1UCN2_ENTIV</name>
<evidence type="ECO:0000256" key="3">
    <source>
        <dbReference type="ARBA" id="ARBA00022942"/>
    </source>
</evidence>
<keyword evidence="2" id="KW-0677">Repeat</keyword>
<dbReference type="PANTHER" id="PTHR10943">
    <property type="entry name" value="26S PROTEASOME NON-ATPASE REGULATORY SUBUNIT"/>
    <property type="match status" value="1"/>
</dbReference>
<dbReference type="InterPro" id="IPR016642">
    <property type="entry name" value="26S_Psome_Rpn2"/>
</dbReference>
<dbReference type="GO" id="GO:0043161">
    <property type="term" value="P:proteasome-mediated ubiquitin-dependent protein catabolic process"/>
    <property type="evidence" value="ECO:0007669"/>
    <property type="project" value="TreeGrafter"/>
</dbReference>
<dbReference type="VEuPathDB" id="AmoebaDB:EIN_005940"/>
<comment type="similarity">
    <text evidence="1">Belongs to the proteasome subunit S1 family.</text>
</comment>
<evidence type="ECO:0000259" key="4">
    <source>
        <dbReference type="Pfam" id="PF18004"/>
    </source>
</evidence>
<dbReference type="GeneID" id="14892643"/>
<dbReference type="SUPFAM" id="SSF48371">
    <property type="entry name" value="ARM repeat"/>
    <property type="match status" value="1"/>
</dbReference>